<dbReference type="EMBL" id="QGTX01000001">
    <property type="protein sequence ID" value="PWW25078.1"/>
    <property type="molecule type" value="Genomic_DNA"/>
</dbReference>
<evidence type="ECO:0000313" key="4">
    <source>
        <dbReference type="Proteomes" id="UP000246661"/>
    </source>
</evidence>
<feature type="compositionally biased region" description="Low complexity" evidence="1">
    <location>
        <begin position="85"/>
        <end position="94"/>
    </location>
</feature>
<accession>A0A317QND3</accession>
<organism evidence="3 4">
    <name type="scientific">Geodermatophilus normandii</name>
    <dbReference type="NCBI Taxonomy" id="1137989"/>
    <lineage>
        <taxon>Bacteria</taxon>
        <taxon>Bacillati</taxon>
        <taxon>Actinomycetota</taxon>
        <taxon>Actinomycetes</taxon>
        <taxon>Geodermatophilales</taxon>
        <taxon>Geodermatophilaceae</taxon>
        <taxon>Geodermatophilus</taxon>
    </lineage>
</organism>
<evidence type="ECO:0000256" key="1">
    <source>
        <dbReference type="SAM" id="MobiDB-lite"/>
    </source>
</evidence>
<reference evidence="4" key="1">
    <citation type="submission" date="2018-05" db="EMBL/GenBank/DDBJ databases">
        <authorList>
            <person name="Klenk H.-P."/>
            <person name="Huntemann M."/>
            <person name="Clum A."/>
            <person name="Pillay M."/>
            <person name="Palaniappan K."/>
            <person name="Varghese N."/>
            <person name="Mikhailova N."/>
            <person name="Stamatis D."/>
            <person name="Reddy T."/>
            <person name="Daum C."/>
            <person name="Shapiro N."/>
            <person name="Ivanova N."/>
            <person name="Kyrpides N."/>
            <person name="Woyke T."/>
        </authorList>
    </citation>
    <scope>NUCLEOTIDE SEQUENCE [LARGE SCALE GENOMIC DNA]</scope>
    <source>
        <strain evidence="4">DSM 45417</strain>
    </source>
</reference>
<feature type="compositionally biased region" description="Low complexity" evidence="1">
    <location>
        <begin position="53"/>
        <end position="66"/>
    </location>
</feature>
<keyword evidence="2" id="KW-1133">Transmembrane helix</keyword>
<sequence length="140" mass="14171">MCAARLEVHRARSRGTALSQPPHPPVAPAGAYAQPGPYAPAAPYAAAGVAPAGAPVGAPGPQQAAPTQVAFPGQVQLPPQPQFTPTPQQAAQVQRGSLASGFPRYVPPPPSPVNRTGLYVGILVCVLTLLFAVVGFVLVA</sequence>
<protein>
    <submittedName>
        <fullName evidence="3">Uncharacterized protein</fullName>
    </submittedName>
</protein>
<feature type="transmembrane region" description="Helical" evidence="2">
    <location>
        <begin position="118"/>
        <end position="139"/>
    </location>
</feature>
<feature type="region of interest" description="Disordered" evidence="1">
    <location>
        <begin position="1"/>
        <end position="31"/>
    </location>
</feature>
<evidence type="ECO:0000313" key="3">
    <source>
        <dbReference type="EMBL" id="PWW25078.1"/>
    </source>
</evidence>
<proteinExistence type="predicted"/>
<feature type="compositionally biased region" description="Basic and acidic residues" evidence="1">
    <location>
        <begin position="1"/>
        <end position="10"/>
    </location>
</feature>
<keyword evidence="2" id="KW-0812">Transmembrane</keyword>
<comment type="caution">
    <text evidence="3">The sequence shown here is derived from an EMBL/GenBank/DDBJ whole genome shotgun (WGS) entry which is preliminary data.</text>
</comment>
<feature type="region of interest" description="Disordered" evidence="1">
    <location>
        <begin position="53"/>
        <end position="94"/>
    </location>
</feature>
<dbReference type="AlphaFoldDB" id="A0A317QND3"/>
<evidence type="ECO:0000256" key="2">
    <source>
        <dbReference type="SAM" id="Phobius"/>
    </source>
</evidence>
<name>A0A317QND3_9ACTN</name>
<keyword evidence="2" id="KW-0472">Membrane</keyword>
<gene>
    <name evidence="3" type="ORF">JD79_04273</name>
</gene>
<dbReference type="Proteomes" id="UP000246661">
    <property type="component" value="Unassembled WGS sequence"/>
</dbReference>
<keyword evidence="4" id="KW-1185">Reference proteome</keyword>